<dbReference type="Proteomes" id="UP001595871">
    <property type="component" value="Unassembled WGS sequence"/>
</dbReference>
<accession>A0ABV8N1T6</accession>
<keyword evidence="1" id="KW-0472">Membrane</keyword>
<feature type="transmembrane region" description="Helical" evidence="1">
    <location>
        <begin position="32"/>
        <end position="52"/>
    </location>
</feature>
<dbReference type="EMBL" id="JBHSCF010000009">
    <property type="protein sequence ID" value="MFC4186122.1"/>
    <property type="molecule type" value="Genomic_DNA"/>
</dbReference>
<comment type="caution">
    <text evidence="2">The sequence shown here is derived from an EMBL/GenBank/DDBJ whole genome shotgun (WGS) entry which is preliminary data.</text>
</comment>
<keyword evidence="1" id="KW-1133">Transmembrane helix</keyword>
<name>A0ABV8N1T6_9ACTN</name>
<sequence length="58" mass="5982">MSSIALLVALLLGTTIVLTASALVYVTHRHPTIATPLLVGIGGAALIVAYVMPVITRQ</sequence>
<evidence type="ECO:0000256" key="1">
    <source>
        <dbReference type="SAM" id="Phobius"/>
    </source>
</evidence>
<reference evidence="3" key="1">
    <citation type="journal article" date="2019" name="Int. J. Syst. Evol. Microbiol.">
        <title>The Global Catalogue of Microorganisms (GCM) 10K type strain sequencing project: providing services to taxonomists for standard genome sequencing and annotation.</title>
        <authorList>
            <consortium name="The Broad Institute Genomics Platform"/>
            <consortium name="The Broad Institute Genome Sequencing Center for Infectious Disease"/>
            <person name="Wu L."/>
            <person name="Ma J."/>
        </authorList>
    </citation>
    <scope>NUCLEOTIDE SEQUENCE [LARGE SCALE GENOMIC DNA]</scope>
    <source>
        <strain evidence="3">CCM 3243</strain>
    </source>
</reference>
<dbReference type="RefSeq" id="WP_200697103.1">
    <property type="nucleotide sequence ID" value="NZ_BAAAYA010000008.1"/>
</dbReference>
<evidence type="ECO:0000313" key="2">
    <source>
        <dbReference type="EMBL" id="MFC4186122.1"/>
    </source>
</evidence>
<keyword evidence="1" id="KW-0812">Transmembrane</keyword>
<protein>
    <submittedName>
        <fullName evidence="2">Uncharacterized protein</fullName>
    </submittedName>
</protein>
<organism evidence="2 3">
    <name type="scientific">Streptomyces flavovirens</name>
    <dbReference type="NCBI Taxonomy" id="52258"/>
    <lineage>
        <taxon>Bacteria</taxon>
        <taxon>Bacillati</taxon>
        <taxon>Actinomycetota</taxon>
        <taxon>Actinomycetes</taxon>
        <taxon>Kitasatosporales</taxon>
        <taxon>Streptomycetaceae</taxon>
        <taxon>Streptomyces</taxon>
    </lineage>
</organism>
<keyword evidence="3" id="KW-1185">Reference proteome</keyword>
<gene>
    <name evidence="2" type="ORF">ACFO3R_06940</name>
</gene>
<proteinExistence type="predicted"/>
<evidence type="ECO:0000313" key="3">
    <source>
        <dbReference type="Proteomes" id="UP001595871"/>
    </source>
</evidence>